<dbReference type="EMBL" id="MU150253">
    <property type="protein sequence ID" value="KAF9464641.1"/>
    <property type="molecule type" value="Genomic_DNA"/>
</dbReference>
<feature type="region of interest" description="Disordered" evidence="1">
    <location>
        <begin position="339"/>
        <end position="434"/>
    </location>
</feature>
<feature type="compositionally biased region" description="Low complexity" evidence="1">
    <location>
        <begin position="278"/>
        <end position="287"/>
    </location>
</feature>
<proteinExistence type="predicted"/>
<protein>
    <recommendedName>
        <fullName evidence="3">Senescence domain-containing protein</fullName>
    </recommendedName>
</protein>
<sequence>MSAPEAFLLLTLANTTLSTSTGSSESGILNLECITIQIPGASTSADRDVYLILRLNSIETPIDPARTIHRTDGSGWRTYSFHGTDADPTELTVTIWPPTPSNSNSGFLEDLETFEGILAQYADLRGSSDSVNVTNPIPTTSNTGNVIGSDYSRTHSDLRGQLVVVNEDTGEVVGQFDDGKFKVQEDPRLREKGHENDAVVIEIPEPSDDPDDDANALKMFIRAVPPDQQDWITKSATIVSHAISTTTSLLLTTITTASSYYIAHSAPSPHNPTRAIATGSPSSTTSPVTPPPLPPRALVFLTSARTRKGLANVHAVSGQAVKVSAKTVSLIDSMIRRAMGAKPKRQRQFLTPSTSPVRLSPVSGMPPALPPRTPSPSAPKSHLAPPGYFDSTTSGSPFPRDKPALPPRRSTSPVPPSLPPRTNTGIPDGVIHAPQPRLSTKDRVLLSADLILSTIDHSTRQLLDTGTTSLGAVVGHKYGPDAAQSSLLMAGTARNVGLVYIDMRGIGRKALLKRAGKTFVKARVSSNRQ</sequence>
<feature type="chain" id="PRO_5040428352" description="Senescence domain-containing protein" evidence="2">
    <location>
        <begin position="19"/>
        <end position="529"/>
    </location>
</feature>
<comment type="caution">
    <text evidence="4">The sequence shown here is derived from an EMBL/GenBank/DDBJ whole genome shotgun (WGS) entry which is preliminary data.</text>
</comment>
<gene>
    <name evidence="4" type="ORF">BDZ94DRAFT_1256212</name>
</gene>
<dbReference type="PANTHER" id="PTHR21068">
    <property type="entry name" value="SPARTIN"/>
    <property type="match status" value="1"/>
</dbReference>
<name>A0A9P5YB54_9AGAR</name>
<dbReference type="InterPro" id="IPR045036">
    <property type="entry name" value="Spartin-like"/>
</dbReference>
<accession>A0A9P5YB54</accession>
<feature type="domain" description="Senescence" evidence="3">
    <location>
        <begin position="230"/>
        <end position="340"/>
    </location>
</feature>
<dbReference type="AlphaFoldDB" id="A0A9P5YB54"/>
<evidence type="ECO:0000313" key="5">
    <source>
        <dbReference type="Proteomes" id="UP000807353"/>
    </source>
</evidence>
<evidence type="ECO:0000313" key="4">
    <source>
        <dbReference type="EMBL" id="KAF9464641.1"/>
    </source>
</evidence>
<dbReference type="OrthoDB" id="20821at2759"/>
<keyword evidence="2" id="KW-0732">Signal</keyword>
<dbReference type="Pfam" id="PF06911">
    <property type="entry name" value="Senescence"/>
    <property type="match status" value="2"/>
</dbReference>
<dbReference type="PANTHER" id="PTHR21068:SF43">
    <property type="entry name" value="SPARTIN"/>
    <property type="match status" value="1"/>
</dbReference>
<feature type="region of interest" description="Disordered" evidence="1">
    <location>
        <begin position="267"/>
        <end position="292"/>
    </location>
</feature>
<feature type="signal peptide" evidence="2">
    <location>
        <begin position="1"/>
        <end position="18"/>
    </location>
</feature>
<dbReference type="InterPro" id="IPR009686">
    <property type="entry name" value="Senescence/spartin_C"/>
</dbReference>
<keyword evidence="5" id="KW-1185">Reference proteome</keyword>
<feature type="compositionally biased region" description="Polar residues" evidence="1">
    <location>
        <begin position="348"/>
        <end position="357"/>
    </location>
</feature>
<evidence type="ECO:0000256" key="2">
    <source>
        <dbReference type="SAM" id="SignalP"/>
    </source>
</evidence>
<dbReference type="GO" id="GO:0051301">
    <property type="term" value="P:cell division"/>
    <property type="evidence" value="ECO:0007669"/>
    <property type="project" value="TreeGrafter"/>
</dbReference>
<reference evidence="4" key="1">
    <citation type="submission" date="2020-11" db="EMBL/GenBank/DDBJ databases">
        <authorList>
            <consortium name="DOE Joint Genome Institute"/>
            <person name="Ahrendt S."/>
            <person name="Riley R."/>
            <person name="Andreopoulos W."/>
            <person name="Labutti K."/>
            <person name="Pangilinan J."/>
            <person name="Ruiz-Duenas F.J."/>
            <person name="Barrasa J.M."/>
            <person name="Sanchez-Garcia M."/>
            <person name="Camarero S."/>
            <person name="Miyauchi S."/>
            <person name="Serrano A."/>
            <person name="Linde D."/>
            <person name="Babiker R."/>
            <person name="Drula E."/>
            <person name="Ayuso-Fernandez I."/>
            <person name="Pacheco R."/>
            <person name="Padilla G."/>
            <person name="Ferreira P."/>
            <person name="Barriuso J."/>
            <person name="Kellner H."/>
            <person name="Castanera R."/>
            <person name="Alfaro M."/>
            <person name="Ramirez L."/>
            <person name="Pisabarro A.G."/>
            <person name="Kuo A."/>
            <person name="Tritt A."/>
            <person name="Lipzen A."/>
            <person name="He G."/>
            <person name="Yan M."/>
            <person name="Ng V."/>
            <person name="Cullen D."/>
            <person name="Martin F."/>
            <person name="Rosso M.-N."/>
            <person name="Henrissat B."/>
            <person name="Hibbett D."/>
            <person name="Martinez A.T."/>
            <person name="Grigoriev I.V."/>
        </authorList>
    </citation>
    <scope>NUCLEOTIDE SEQUENCE</scope>
    <source>
        <strain evidence="4">CBS 247.69</strain>
    </source>
</reference>
<dbReference type="GO" id="GO:0005886">
    <property type="term" value="C:plasma membrane"/>
    <property type="evidence" value="ECO:0007669"/>
    <property type="project" value="TreeGrafter"/>
</dbReference>
<evidence type="ECO:0000259" key="3">
    <source>
        <dbReference type="Pfam" id="PF06911"/>
    </source>
</evidence>
<evidence type="ECO:0000256" key="1">
    <source>
        <dbReference type="SAM" id="MobiDB-lite"/>
    </source>
</evidence>
<dbReference type="Proteomes" id="UP000807353">
    <property type="component" value="Unassembled WGS sequence"/>
</dbReference>
<organism evidence="4 5">
    <name type="scientific">Collybia nuda</name>
    <dbReference type="NCBI Taxonomy" id="64659"/>
    <lineage>
        <taxon>Eukaryota</taxon>
        <taxon>Fungi</taxon>
        <taxon>Dikarya</taxon>
        <taxon>Basidiomycota</taxon>
        <taxon>Agaricomycotina</taxon>
        <taxon>Agaricomycetes</taxon>
        <taxon>Agaricomycetidae</taxon>
        <taxon>Agaricales</taxon>
        <taxon>Tricholomatineae</taxon>
        <taxon>Clitocybaceae</taxon>
        <taxon>Collybia</taxon>
    </lineage>
</organism>
<feature type="compositionally biased region" description="Pro residues" evidence="1">
    <location>
        <begin position="367"/>
        <end position="377"/>
    </location>
</feature>
<feature type="domain" description="Senescence" evidence="3">
    <location>
        <begin position="447"/>
        <end position="517"/>
    </location>
</feature>